<dbReference type="InterPro" id="IPR003018">
    <property type="entry name" value="GAF"/>
</dbReference>
<dbReference type="InterPro" id="IPR025943">
    <property type="entry name" value="Sigma_54_int_dom_ATP-bd_2"/>
</dbReference>
<keyword evidence="5" id="KW-0067">ATP-binding</keyword>
<keyword evidence="4" id="KW-0547">Nucleotide-binding</keyword>
<keyword evidence="8 12" id="KW-0238">DNA-binding</keyword>
<dbReference type="InterPro" id="IPR009057">
    <property type="entry name" value="Homeodomain-like_sf"/>
</dbReference>
<evidence type="ECO:0000256" key="7">
    <source>
        <dbReference type="ARBA" id="ARBA00023015"/>
    </source>
</evidence>
<comment type="function">
    <text evidence="1 12">Required for activation of most nif operons, which are directly involved in nitrogen fixation.</text>
</comment>
<reference evidence="14 15" key="1">
    <citation type="submission" date="2019-05" db="EMBL/GenBank/DDBJ databases">
        <authorList>
            <person name="Zhou X."/>
        </authorList>
    </citation>
    <scope>NUCLEOTIDE SEQUENCE [LARGE SCALE GENOMIC DNA]</scope>
    <source>
        <strain evidence="14 15">DSM 432</strain>
    </source>
</reference>
<dbReference type="PRINTS" id="PR01590">
    <property type="entry name" value="HTHFIS"/>
</dbReference>
<dbReference type="Gene3D" id="1.10.10.60">
    <property type="entry name" value="Homeodomain-like"/>
    <property type="match status" value="1"/>
</dbReference>
<dbReference type="InterPro" id="IPR002197">
    <property type="entry name" value="HTH_Fis"/>
</dbReference>
<protein>
    <recommendedName>
        <fullName evidence="3 12">Nif-specific regulatory protein</fullName>
    </recommendedName>
</protein>
<dbReference type="Pfam" id="PF25601">
    <property type="entry name" value="AAA_lid_14"/>
    <property type="match status" value="1"/>
</dbReference>
<evidence type="ECO:0000313" key="14">
    <source>
        <dbReference type="EMBL" id="TLX41682.1"/>
    </source>
</evidence>
<organism evidence="14 15">
    <name type="scientific">Xanthobacter autotrophicus</name>
    <dbReference type="NCBI Taxonomy" id="280"/>
    <lineage>
        <taxon>Bacteria</taxon>
        <taxon>Pseudomonadati</taxon>
        <taxon>Pseudomonadota</taxon>
        <taxon>Alphaproteobacteria</taxon>
        <taxon>Hyphomicrobiales</taxon>
        <taxon>Xanthobacteraceae</taxon>
        <taxon>Xanthobacter</taxon>
    </lineage>
</organism>
<proteinExistence type="predicted"/>
<evidence type="ECO:0000256" key="11">
    <source>
        <dbReference type="ARBA" id="ARBA00023231"/>
    </source>
</evidence>
<evidence type="ECO:0000259" key="13">
    <source>
        <dbReference type="PROSITE" id="PS50045"/>
    </source>
</evidence>
<dbReference type="Pfam" id="PF02954">
    <property type="entry name" value="HTH_8"/>
    <property type="match status" value="1"/>
</dbReference>
<dbReference type="GeneID" id="95775012"/>
<evidence type="ECO:0000256" key="9">
    <source>
        <dbReference type="ARBA" id="ARBA00023159"/>
    </source>
</evidence>
<dbReference type="InterPro" id="IPR003593">
    <property type="entry name" value="AAA+_ATPase"/>
</dbReference>
<dbReference type="Gene3D" id="3.30.450.40">
    <property type="match status" value="1"/>
</dbReference>
<evidence type="ECO:0000256" key="5">
    <source>
        <dbReference type="ARBA" id="ARBA00022840"/>
    </source>
</evidence>
<gene>
    <name evidence="14" type="primary">nifA</name>
    <name evidence="14" type="ORF">FBQ73_16285</name>
</gene>
<evidence type="ECO:0000256" key="4">
    <source>
        <dbReference type="ARBA" id="ARBA00022741"/>
    </source>
</evidence>
<dbReference type="SMART" id="SM00382">
    <property type="entry name" value="AAA"/>
    <property type="match status" value="1"/>
</dbReference>
<dbReference type="RefSeq" id="WP_138400549.1">
    <property type="nucleotide sequence ID" value="NZ_JBAFVI010000005.1"/>
</dbReference>
<keyword evidence="9 12" id="KW-0010">Activator</keyword>
<evidence type="ECO:0000256" key="12">
    <source>
        <dbReference type="RuleBase" id="RU368029"/>
    </source>
</evidence>
<dbReference type="InterPro" id="IPR010113">
    <property type="entry name" value="Nif-specific_regulatory_prot"/>
</dbReference>
<dbReference type="PROSITE" id="PS00676">
    <property type="entry name" value="SIGMA54_INTERACT_2"/>
    <property type="match status" value="1"/>
</dbReference>
<dbReference type="InterPro" id="IPR027417">
    <property type="entry name" value="P-loop_NTPase"/>
</dbReference>
<evidence type="ECO:0000256" key="8">
    <source>
        <dbReference type="ARBA" id="ARBA00023125"/>
    </source>
</evidence>
<dbReference type="InterPro" id="IPR025662">
    <property type="entry name" value="Sigma_54_int_dom_ATP-bd_1"/>
</dbReference>
<keyword evidence="6 12" id="KW-0902">Two-component regulatory system</keyword>
<dbReference type="InterPro" id="IPR002078">
    <property type="entry name" value="Sigma_54_int"/>
</dbReference>
<dbReference type="PROSITE" id="PS00688">
    <property type="entry name" value="SIGMA54_INTERACT_3"/>
    <property type="match status" value="1"/>
</dbReference>
<dbReference type="PROSITE" id="PS00675">
    <property type="entry name" value="SIGMA54_INTERACT_1"/>
    <property type="match status" value="1"/>
</dbReference>
<dbReference type="Gene3D" id="1.10.8.60">
    <property type="match status" value="1"/>
</dbReference>
<dbReference type="CDD" id="cd00009">
    <property type="entry name" value="AAA"/>
    <property type="match status" value="1"/>
</dbReference>
<dbReference type="Pfam" id="PF01590">
    <property type="entry name" value="GAF"/>
    <property type="match status" value="1"/>
</dbReference>
<dbReference type="PANTHER" id="PTHR32071">
    <property type="entry name" value="TRANSCRIPTIONAL REGULATORY PROTEIN"/>
    <property type="match status" value="1"/>
</dbReference>
<keyword evidence="10 12" id="KW-0804">Transcription</keyword>
<keyword evidence="7 12" id="KW-0805">Transcription regulation</keyword>
<evidence type="ECO:0000256" key="10">
    <source>
        <dbReference type="ARBA" id="ARBA00023163"/>
    </source>
</evidence>
<dbReference type="OrthoDB" id="9761019at2"/>
<dbReference type="SUPFAM" id="SSF46689">
    <property type="entry name" value="Homeodomain-like"/>
    <property type="match status" value="1"/>
</dbReference>
<dbReference type="SUPFAM" id="SSF52540">
    <property type="entry name" value="P-loop containing nucleoside triphosphate hydrolases"/>
    <property type="match status" value="1"/>
</dbReference>
<dbReference type="GO" id="GO:0003700">
    <property type="term" value="F:DNA-binding transcription factor activity"/>
    <property type="evidence" value="ECO:0007669"/>
    <property type="project" value="UniProtKB-UniRule"/>
</dbReference>
<dbReference type="Gene3D" id="3.40.50.300">
    <property type="entry name" value="P-loop containing nucleotide triphosphate hydrolases"/>
    <property type="match status" value="1"/>
</dbReference>
<dbReference type="PROSITE" id="PS50045">
    <property type="entry name" value="SIGMA54_INTERACT_4"/>
    <property type="match status" value="1"/>
</dbReference>
<dbReference type="AlphaFoldDB" id="A0A6C1KC29"/>
<dbReference type="GO" id="GO:0005524">
    <property type="term" value="F:ATP binding"/>
    <property type="evidence" value="ECO:0007669"/>
    <property type="project" value="UniProtKB-KW"/>
</dbReference>
<evidence type="ECO:0000256" key="1">
    <source>
        <dbReference type="ARBA" id="ARBA00002167"/>
    </source>
</evidence>
<evidence type="ECO:0000256" key="3">
    <source>
        <dbReference type="ARBA" id="ARBA00015308"/>
    </source>
</evidence>
<accession>A0A6C1KC29</accession>
<dbReference type="FunFam" id="3.40.50.300:FF:000006">
    <property type="entry name" value="DNA-binding transcriptional regulator NtrC"/>
    <property type="match status" value="1"/>
</dbReference>
<dbReference type="Pfam" id="PF00158">
    <property type="entry name" value="Sigma54_activat"/>
    <property type="match status" value="1"/>
</dbReference>
<evidence type="ECO:0000256" key="2">
    <source>
        <dbReference type="ARBA" id="ARBA00011135"/>
    </source>
</evidence>
<evidence type="ECO:0000313" key="15">
    <source>
        <dbReference type="Proteomes" id="UP000305131"/>
    </source>
</evidence>
<dbReference type="GO" id="GO:0000160">
    <property type="term" value="P:phosphorelay signal transduction system"/>
    <property type="evidence" value="ECO:0007669"/>
    <property type="project" value="UniProtKB-UniRule"/>
</dbReference>
<dbReference type="InterPro" id="IPR025944">
    <property type="entry name" value="Sigma_54_int_dom_CS"/>
</dbReference>
<dbReference type="Proteomes" id="UP000305131">
    <property type="component" value="Unassembled WGS sequence"/>
</dbReference>
<dbReference type="SUPFAM" id="SSF55781">
    <property type="entry name" value="GAF domain-like"/>
    <property type="match status" value="1"/>
</dbReference>
<dbReference type="PANTHER" id="PTHR32071:SF117">
    <property type="entry name" value="PTS-DEPENDENT DIHYDROXYACETONE KINASE OPERON REGULATORY PROTEIN-RELATED"/>
    <property type="match status" value="1"/>
</dbReference>
<dbReference type="SMART" id="SM00065">
    <property type="entry name" value="GAF"/>
    <property type="match status" value="1"/>
</dbReference>
<sequence length="595" mass="65141">MVHQEALQVEREQPRAHVPLVSLSDVALTGIYEISKILTAPNRLETTLSSVVSLLSSFMQMRHGVISLLEDDGIPNITVGAGWNEGTDARYRARLPEKAIGQVIATAVPLIAENVASHPAFSAADVAALGASEETRVSWIGVPLRVAARVIGTLTIDRVWDGRSVFRLDSDVRFLTMVANLIGQTVQLHRVVSRDRERLMAESGRLQKALSELKPQSGGGRERKRVYVDGIIGESREIRSLLDKIMIVAKSHSPVLLRGESGTGKELIAKAIHELSPRAKGPFIKLNCAALPESVLESELFGHEKGAFTGAVGARKGRFELADKGTLFLDEIGEISPSFQAKLLRVLQEQEFERVGGSHTLKVNVRVVAATNRNLEEAVAKNEFRADLYYRISVIPVIVPSLRDRRVDIPLLANEFLDRFNRENGRDLAFNPDAMEVLMGCGFPGNVRELENCVQRTATLAQGGAIVSDDFACKHNECLSALLWRSPAEAATRRPMDIPLPVMPSVVTPIGAEPANSNTVTKLPLAPPQPLSPPPAPAVLVHPTTLDEDLSERERLVDAMERAGWVQAKAARLLGLTPRQIGYALKKHDIEIKRF</sequence>
<comment type="subunit">
    <text evidence="2 12">Interacts with sigma-54.</text>
</comment>
<dbReference type="InterPro" id="IPR029016">
    <property type="entry name" value="GAF-like_dom_sf"/>
</dbReference>
<feature type="domain" description="Sigma-54 factor interaction" evidence="13">
    <location>
        <begin position="231"/>
        <end position="459"/>
    </location>
</feature>
<dbReference type="GO" id="GO:0043565">
    <property type="term" value="F:sequence-specific DNA binding"/>
    <property type="evidence" value="ECO:0007669"/>
    <property type="project" value="InterPro"/>
</dbReference>
<comment type="caution">
    <text evidence="14">The sequence shown here is derived from an EMBL/GenBank/DDBJ whole genome shotgun (WGS) entry which is preliminary data.</text>
</comment>
<dbReference type="GO" id="GO:0009399">
    <property type="term" value="P:nitrogen fixation"/>
    <property type="evidence" value="ECO:0007669"/>
    <property type="project" value="UniProtKB-UniRule"/>
</dbReference>
<dbReference type="EMBL" id="VAUP01000035">
    <property type="protein sequence ID" value="TLX41682.1"/>
    <property type="molecule type" value="Genomic_DNA"/>
</dbReference>
<evidence type="ECO:0000256" key="6">
    <source>
        <dbReference type="ARBA" id="ARBA00023012"/>
    </source>
</evidence>
<keyword evidence="11 12" id="KW-0535">Nitrogen fixation</keyword>
<dbReference type="InterPro" id="IPR058031">
    <property type="entry name" value="AAA_lid_NorR"/>
</dbReference>
<name>A0A6C1KC29_XANAU</name>
<dbReference type="NCBIfam" id="TIGR01817">
    <property type="entry name" value="nifA"/>
    <property type="match status" value="1"/>
</dbReference>